<dbReference type="InterPro" id="IPR015927">
    <property type="entry name" value="Peptidase_S24_S26A/B/C"/>
</dbReference>
<keyword evidence="1" id="KW-0805">Transcription regulation</keyword>
<organism evidence="5 6">
    <name type="scientific">Brenneria alni</name>
    <dbReference type="NCBI Taxonomy" id="71656"/>
    <lineage>
        <taxon>Bacteria</taxon>
        <taxon>Pseudomonadati</taxon>
        <taxon>Pseudomonadota</taxon>
        <taxon>Gammaproteobacteria</taxon>
        <taxon>Enterobacterales</taxon>
        <taxon>Pectobacteriaceae</taxon>
        <taxon>Brenneria</taxon>
    </lineage>
</organism>
<comment type="caution">
    <text evidence="5">The sequence shown here is derived from an EMBL/GenBank/DDBJ whole genome shotgun (WGS) entry which is preliminary data.</text>
</comment>
<evidence type="ECO:0000259" key="4">
    <source>
        <dbReference type="Pfam" id="PF00717"/>
    </source>
</evidence>
<evidence type="ECO:0000256" key="2">
    <source>
        <dbReference type="ARBA" id="ARBA00023125"/>
    </source>
</evidence>
<keyword evidence="3" id="KW-0804">Transcription</keyword>
<dbReference type="Pfam" id="PF00717">
    <property type="entry name" value="Peptidase_S24"/>
    <property type="match status" value="1"/>
</dbReference>
<reference evidence="5 6" key="1">
    <citation type="submission" date="2016-09" db="EMBL/GenBank/DDBJ databases">
        <authorList>
            <person name="Doonan J."/>
            <person name="Pachebat J.A."/>
            <person name="Golyshin P.N."/>
            <person name="Denman S."/>
            <person name="Mcdonald J.E."/>
        </authorList>
    </citation>
    <scope>NUCLEOTIDE SEQUENCE [LARGE SCALE GENOMIC DNA]</scope>
    <source>
        <strain evidence="5 6">NCPPB 3934</strain>
    </source>
</reference>
<dbReference type="Proteomes" id="UP000285648">
    <property type="component" value="Unassembled WGS sequence"/>
</dbReference>
<evidence type="ECO:0000313" key="5">
    <source>
        <dbReference type="EMBL" id="RLM27603.1"/>
    </source>
</evidence>
<dbReference type="CDD" id="cd06529">
    <property type="entry name" value="S24_LexA-like"/>
    <property type="match status" value="1"/>
</dbReference>
<sequence length="157" mass="17959">MDKPKPEDNNAEFQFLDEFALVPGYRVQVSAGYGSLNDTGLSPCRYLAFRRKWLSYRGFNERDLVIVWAKGDSMEPTIGNNNTLLINTARKKPVDGNMYVIRQEDMLWVKRIQTQPNGALLLISDNTAYPPMEIRRDELHNFEVIGQVVHIAKDVGD</sequence>
<keyword evidence="2" id="KW-0238">DNA-binding</keyword>
<dbReference type="PANTHER" id="PTHR40661">
    <property type="match status" value="1"/>
</dbReference>
<dbReference type="Gene3D" id="2.10.109.10">
    <property type="entry name" value="Umud Fragment, subunit A"/>
    <property type="match status" value="1"/>
</dbReference>
<evidence type="ECO:0000256" key="3">
    <source>
        <dbReference type="ARBA" id="ARBA00023163"/>
    </source>
</evidence>
<dbReference type="InterPro" id="IPR039418">
    <property type="entry name" value="LexA-like"/>
</dbReference>
<gene>
    <name evidence="5" type="ORF">BIY29_02210</name>
</gene>
<feature type="domain" description="Peptidase S24/S26A/S26B/S26C" evidence="4">
    <location>
        <begin position="28"/>
        <end position="149"/>
    </location>
</feature>
<evidence type="ECO:0000313" key="6">
    <source>
        <dbReference type="Proteomes" id="UP000285648"/>
    </source>
</evidence>
<dbReference type="EMBL" id="MJLZ01000003">
    <property type="protein sequence ID" value="RLM27603.1"/>
    <property type="molecule type" value="Genomic_DNA"/>
</dbReference>
<evidence type="ECO:0000256" key="1">
    <source>
        <dbReference type="ARBA" id="ARBA00023015"/>
    </source>
</evidence>
<keyword evidence="6" id="KW-1185">Reference proteome</keyword>
<dbReference type="GO" id="GO:0003677">
    <property type="term" value="F:DNA binding"/>
    <property type="evidence" value="ECO:0007669"/>
    <property type="project" value="UniProtKB-KW"/>
</dbReference>
<dbReference type="InterPro" id="IPR036286">
    <property type="entry name" value="LexA/Signal_pep-like_sf"/>
</dbReference>
<proteinExistence type="predicted"/>
<protein>
    <submittedName>
        <fullName evidence="5">Transcriptional regulator</fullName>
    </submittedName>
</protein>
<dbReference type="AlphaFoldDB" id="A0A421DT49"/>
<dbReference type="PANTHER" id="PTHR40661:SF3">
    <property type="entry name" value="FELS-1 PROPHAGE TRANSCRIPTIONAL REGULATOR"/>
    <property type="match status" value="1"/>
</dbReference>
<dbReference type="SUPFAM" id="SSF51306">
    <property type="entry name" value="LexA/Signal peptidase"/>
    <property type="match status" value="1"/>
</dbReference>
<accession>A0A421DT49</accession>
<name>A0A421DT49_9GAMM</name>